<evidence type="ECO:0000313" key="3">
    <source>
        <dbReference type="EMBL" id="ANF56337.1"/>
    </source>
</evidence>
<dbReference type="InterPro" id="IPR006076">
    <property type="entry name" value="FAD-dep_OxRdtase"/>
</dbReference>
<accession>A0A172YAT5</accession>
<dbReference type="InterPro" id="IPR036188">
    <property type="entry name" value="FAD/NAD-bd_sf"/>
</dbReference>
<gene>
    <name evidence="3" type="ORF">A5892_01725</name>
</gene>
<protein>
    <recommendedName>
        <fullName evidence="2">FAD dependent oxidoreductase domain-containing protein</fullName>
    </recommendedName>
</protein>
<dbReference type="Proteomes" id="UP000077875">
    <property type="component" value="Chromosome"/>
</dbReference>
<evidence type="ECO:0000256" key="1">
    <source>
        <dbReference type="ARBA" id="ARBA00023002"/>
    </source>
</evidence>
<dbReference type="STRING" id="376489.A5892_01725"/>
<keyword evidence="1" id="KW-0560">Oxidoreductase</keyword>
<dbReference type="GO" id="GO:0016491">
    <property type="term" value="F:oxidoreductase activity"/>
    <property type="evidence" value="ECO:0007669"/>
    <property type="project" value="UniProtKB-KW"/>
</dbReference>
<dbReference type="AlphaFoldDB" id="A0A172YAT5"/>
<dbReference type="PANTHER" id="PTHR13847">
    <property type="entry name" value="SARCOSINE DEHYDROGENASE-RELATED"/>
    <property type="match status" value="1"/>
</dbReference>
<organism evidence="3 4">
    <name type="scientific">Halotalea alkalilenta</name>
    <dbReference type="NCBI Taxonomy" id="376489"/>
    <lineage>
        <taxon>Bacteria</taxon>
        <taxon>Pseudomonadati</taxon>
        <taxon>Pseudomonadota</taxon>
        <taxon>Gammaproteobacteria</taxon>
        <taxon>Oceanospirillales</taxon>
        <taxon>Halomonadaceae</taxon>
        <taxon>Halotalea</taxon>
    </lineage>
</organism>
<dbReference type="RefSeq" id="WP_064121322.1">
    <property type="nucleotide sequence ID" value="NZ_CP015243.1"/>
</dbReference>
<sequence length="393" mass="41008">MNQHFDVIVIGAGISGSATAYSLAKEGHSVAVIDRFAPAAMASGWTLAGVRQSGRDPVELPLARAAVAIWETLHEELEAPLHYTRKGNLRLARNEDEYDQVRRMVAEQSRLGLALTFLPDNQAIRAVAPGVSTEIPGASWCPSDGHADPHATVNAYVTAAGRRGVSFLLGQRVNSICTEGGRVTGVVTEHGRIGAACVVLTAGVLGNELLNPLGLEVPLDVQMVTVIRSVPVAPLIEPVIGVAGGDWAGRQQVDGRLRITSGIHPWHGGMSIDTGTDGPRPVVQPRMESVGEVVAKLEQLLPGASAAPVEALWAGLIDMTPDALPVIATAPGIDGLVVGMGFSGHGFCLGPVTGMLLADLALGRPPRHALDAFSFERFAAGRAGSVEPPTLHG</sequence>
<reference evidence="3 4" key="1">
    <citation type="submission" date="2016-04" db="EMBL/GenBank/DDBJ databases">
        <title>Complete Genome Sequence of Halotalea alkalilenta IHB B 13600.</title>
        <authorList>
            <person name="Swarnkar M.K."/>
            <person name="Sharma A."/>
            <person name="Kaushal K."/>
            <person name="Soni R."/>
            <person name="Rana S."/>
            <person name="Singh A.K."/>
            <person name="Gulati A."/>
        </authorList>
    </citation>
    <scope>NUCLEOTIDE SEQUENCE [LARGE SCALE GENOMIC DNA]</scope>
    <source>
        <strain evidence="3 4">IHB B 13600</strain>
    </source>
</reference>
<dbReference type="PANTHER" id="PTHR13847:SF287">
    <property type="entry name" value="FAD-DEPENDENT OXIDOREDUCTASE DOMAIN-CONTAINING PROTEIN 1"/>
    <property type="match status" value="1"/>
</dbReference>
<dbReference type="Pfam" id="PF01266">
    <property type="entry name" value="DAO"/>
    <property type="match status" value="1"/>
</dbReference>
<dbReference type="Gene3D" id="3.50.50.60">
    <property type="entry name" value="FAD/NAD(P)-binding domain"/>
    <property type="match status" value="1"/>
</dbReference>
<dbReference type="EMBL" id="CP015243">
    <property type="protein sequence ID" value="ANF56337.1"/>
    <property type="molecule type" value="Genomic_DNA"/>
</dbReference>
<evidence type="ECO:0000313" key="4">
    <source>
        <dbReference type="Proteomes" id="UP000077875"/>
    </source>
</evidence>
<dbReference type="SUPFAM" id="SSF51905">
    <property type="entry name" value="FAD/NAD(P)-binding domain"/>
    <property type="match status" value="1"/>
</dbReference>
<feature type="domain" description="FAD dependent oxidoreductase" evidence="2">
    <location>
        <begin position="6"/>
        <end position="360"/>
    </location>
</feature>
<evidence type="ECO:0000259" key="2">
    <source>
        <dbReference type="Pfam" id="PF01266"/>
    </source>
</evidence>
<dbReference type="Gene3D" id="3.30.9.10">
    <property type="entry name" value="D-Amino Acid Oxidase, subunit A, domain 2"/>
    <property type="match status" value="1"/>
</dbReference>
<dbReference type="KEGG" id="haa:A5892_01725"/>
<keyword evidence="4" id="KW-1185">Reference proteome</keyword>
<name>A0A172YAT5_9GAMM</name>
<dbReference type="GO" id="GO:0005737">
    <property type="term" value="C:cytoplasm"/>
    <property type="evidence" value="ECO:0007669"/>
    <property type="project" value="TreeGrafter"/>
</dbReference>
<proteinExistence type="predicted"/>